<comment type="similarity">
    <text evidence="1">Belongs to the SIS family. PHI subfamily.</text>
</comment>
<dbReference type="SUPFAM" id="SSF53697">
    <property type="entry name" value="SIS domain"/>
    <property type="match status" value="1"/>
</dbReference>
<dbReference type="GO" id="GO:1901135">
    <property type="term" value="P:carbohydrate derivative metabolic process"/>
    <property type="evidence" value="ECO:0007669"/>
    <property type="project" value="InterPro"/>
</dbReference>
<dbReference type="PANTHER" id="PTHR43443">
    <property type="entry name" value="3-HEXULOSE-6-PHOSPHATE ISOMERASE"/>
    <property type="match status" value="1"/>
</dbReference>
<dbReference type="GO" id="GO:0097367">
    <property type="term" value="F:carbohydrate derivative binding"/>
    <property type="evidence" value="ECO:0007669"/>
    <property type="project" value="InterPro"/>
</dbReference>
<evidence type="ECO:0000313" key="4">
    <source>
        <dbReference type="Proteomes" id="UP000239899"/>
    </source>
</evidence>
<organism evidence="3 4">
    <name type="scientific">Chlorella sorokiniana</name>
    <name type="common">Freshwater green alga</name>
    <dbReference type="NCBI Taxonomy" id="3076"/>
    <lineage>
        <taxon>Eukaryota</taxon>
        <taxon>Viridiplantae</taxon>
        <taxon>Chlorophyta</taxon>
        <taxon>core chlorophytes</taxon>
        <taxon>Trebouxiophyceae</taxon>
        <taxon>Chlorellales</taxon>
        <taxon>Chlorellaceae</taxon>
        <taxon>Chlorella clade</taxon>
        <taxon>Chlorella</taxon>
    </lineage>
</organism>
<name>A0A2P6TWK2_CHLSO</name>
<dbReference type="PROSITE" id="PS51464">
    <property type="entry name" value="SIS"/>
    <property type="match status" value="1"/>
</dbReference>
<gene>
    <name evidence="3" type="ORF">C2E21_3245</name>
</gene>
<dbReference type="GO" id="GO:0016853">
    <property type="term" value="F:isomerase activity"/>
    <property type="evidence" value="ECO:0007669"/>
    <property type="project" value="InterPro"/>
</dbReference>
<proteinExistence type="inferred from homology"/>
<keyword evidence="4" id="KW-1185">Reference proteome</keyword>
<dbReference type="AlphaFoldDB" id="A0A2P6TWK2"/>
<accession>A0A2P6TWK2</accession>
<protein>
    <submittedName>
        <fullName evidence="3">Fe-S cluster assembly</fullName>
    </submittedName>
</protein>
<dbReference type="InterPro" id="IPR046348">
    <property type="entry name" value="SIS_dom_sf"/>
</dbReference>
<comment type="caution">
    <text evidence="3">The sequence shown here is derived from an EMBL/GenBank/DDBJ whole genome shotgun (WGS) entry which is preliminary data.</text>
</comment>
<dbReference type="PANTHER" id="PTHR43443:SF1">
    <property type="entry name" value="3-HEXULOSE-6-PHOSPHATE ISOMERASE"/>
    <property type="match status" value="1"/>
</dbReference>
<evidence type="ECO:0000256" key="1">
    <source>
        <dbReference type="ARBA" id="ARBA00009235"/>
    </source>
</evidence>
<dbReference type="OrthoDB" id="566693at2759"/>
<dbReference type="STRING" id="3076.A0A2P6TWK2"/>
<dbReference type="InterPro" id="IPR017552">
    <property type="entry name" value="PHI/rmpB"/>
</dbReference>
<evidence type="ECO:0000259" key="2">
    <source>
        <dbReference type="PROSITE" id="PS51464"/>
    </source>
</evidence>
<dbReference type="InterPro" id="IPR001347">
    <property type="entry name" value="SIS_dom"/>
</dbReference>
<evidence type="ECO:0000313" key="3">
    <source>
        <dbReference type="EMBL" id="PRW58445.1"/>
    </source>
</evidence>
<sequence>MAAESQYTQLLDAAVQELQRNVGAAEGAAAALVERLVAAAGSHRRIAVYGVGREGLAMKGFAMRLYHMGLQASVVGDMTAARLGPGDLLLMSAGPGIFATVQALCGVATAAGATTLALTSQPGIAARLGASQVLHIPATCMAAEEAGDEATTAVAEAGAKPGAEPAAAAAPPSPLLLGSSYELALQLFFDLVCAQLVQRLQLSPEQLAARHTNLE</sequence>
<dbReference type="Gene3D" id="3.40.50.10490">
    <property type="entry name" value="Glucose-6-phosphate isomerase like protein, domain 1"/>
    <property type="match status" value="1"/>
</dbReference>
<dbReference type="Proteomes" id="UP000239899">
    <property type="component" value="Unassembled WGS sequence"/>
</dbReference>
<reference evidence="3 4" key="1">
    <citation type="journal article" date="2018" name="Plant J.">
        <title>Genome sequences of Chlorella sorokiniana UTEX 1602 and Micractinium conductrix SAG 241.80: implications to maltose excretion by a green alga.</title>
        <authorList>
            <person name="Arriola M.B."/>
            <person name="Velmurugan N."/>
            <person name="Zhang Y."/>
            <person name="Plunkett M.H."/>
            <person name="Hondzo H."/>
            <person name="Barney B.M."/>
        </authorList>
    </citation>
    <scope>NUCLEOTIDE SEQUENCE [LARGE SCALE GENOMIC DNA]</scope>
    <source>
        <strain evidence="4">UTEX 1602</strain>
    </source>
</reference>
<dbReference type="EMBL" id="LHPG02000005">
    <property type="protein sequence ID" value="PRW58445.1"/>
    <property type="molecule type" value="Genomic_DNA"/>
</dbReference>
<feature type="domain" description="SIS" evidence="2">
    <location>
        <begin position="32"/>
        <end position="202"/>
    </location>
</feature>